<evidence type="ECO:0000313" key="2">
    <source>
        <dbReference type="EMBL" id="MPN42059.1"/>
    </source>
</evidence>
<name>A0A645HV40_9ZZZZ</name>
<dbReference type="Pfam" id="PF09347">
    <property type="entry name" value="DUF1989"/>
    <property type="match status" value="1"/>
</dbReference>
<reference evidence="2" key="1">
    <citation type="submission" date="2019-08" db="EMBL/GenBank/DDBJ databases">
        <authorList>
            <person name="Kucharzyk K."/>
            <person name="Murdoch R.W."/>
            <person name="Higgins S."/>
            <person name="Loffler F."/>
        </authorList>
    </citation>
    <scope>NUCLEOTIDE SEQUENCE</scope>
</reference>
<feature type="domain" description="DUF1989" evidence="1">
    <location>
        <begin position="1"/>
        <end position="102"/>
    </location>
</feature>
<evidence type="ECO:0000259" key="1">
    <source>
        <dbReference type="Pfam" id="PF09347"/>
    </source>
</evidence>
<dbReference type="PANTHER" id="PTHR31527:SF0">
    <property type="entry name" value="RE64534P"/>
    <property type="match status" value="1"/>
</dbReference>
<comment type="caution">
    <text evidence="2">The sequence shown here is derived from an EMBL/GenBank/DDBJ whole genome shotgun (WGS) entry which is preliminary data.</text>
</comment>
<organism evidence="2">
    <name type="scientific">bioreactor metagenome</name>
    <dbReference type="NCBI Taxonomy" id="1076179"/>
    <lineage>
        <taxon>unclassified sequences</taxon>
        <taxon>metagenomes</taxon>
        <taxon>ecological metagenomes</taxon>
    </lineage>
</organism>
<protein>
    <recommendedName>
        <fullName evidence="1">DUF1989 domain-containing protein</fullName>
    </recommendedName>
</protein>
<dbReference type="InterPro" id="IPR018959">
    <property type="entry name" value="DUF1989"/>
</dbReference>
<dbReference type="PANTHER" id="PTHR31527">
    <property type="entry name" value="RE64534P"/>
    <property type="match status" value="1"/>
</dbReference>
<dbReference type="EMBL" id="VSSQ01099517">
    <property type="protein sequence ID" value="MPN42059.1"/>
    <property type="molecule type" value="Genomic_DNA"/>
</dbReference>
<proteinExistence type="predicted"/>
<sequence length="161" mass="18068">MAAVVEDSTGWHDGIGGITTRAMTDEKYGKTDYQHQRNDWLRSGYENFLTELEVNGLGPRDLVPPVNLFSKVWCDGDGRMHYAPENCPKGATVTLRTEMDVLVLLSNTPNPIDDRPAYPAVPIRFEVLPAAPADALDACVNSMPEVRRAYENTWDYYTLMD</sequence>
<dbReference type="AlphaFoldDB" id="A0A645HV40"/>
<gene>
    <name evidence="2" type="ORF">SDC9_189615</name>
</gene>
<accession>A0A645HV40</accession>